<keyword evidence="3" id="KW-1185">Reference proteome</keyword>
<dbReference type="EMBL" id="FOQD01000016">
    <property type="protein sequence ID" value="SFJ19466.1"/>
    <property type="molecule type" value="Genomic_DNA"/>
</dbReference>
<dbReference type="STRING" id="1576369.SAMN05421753_116115"/>
<sequence length="449" mass="49003">MPDLTTGEPRDVWDRFFDEHRPAPQLLSTWVLKLHGEKQYKQVIACLQSALMHGQGQPWMYEVLALSMEIENYPKADVERVVLSLADFGEVDYSTMMFSGAYLARFGRKEAALTLYRQASRMLPERSEPYVLGLNLVKDQAKPEDVEWAACGVLLNSWGTDSAKLQLDAENILRERARQLRQKSDEATAVRLEQALAAAKSRDITVRLDWNGAADLDLQVEEPNGAICSVQSPETQSGGLYLHDGVGPDAKNSYELYVCPRGIAGPYRITVKNAGGALVGNRATLTVTMLEGTKEQARIVRMLTLDGDQEVGLTFDLPSGRRTQPRFVSALVTAPDVEMLLDRRAAQRNGALRPDAAGQAARRDFEQSRAESAQRSGKAGAVGYAPVVQVIPEGSSLSGQAVVSPDRRYVRLGMQPVFSEIVDVFTFTYLNGGNGAATGAGGGNPANGR</sequence>
<evidence type="ECO:0000313" key="2">
    <source>
        <dbReference type="EMBL" id="SFJ19466.1"/>
    </source>
</evidence>
<feature type="region of interest" description="Disordered" evidence="1">
    <location>
        <begin position="351"/>
        <end position="377"/>
    </location>
</feature>
<evidence type="ECO:0000313" key="3">
    <source>
        <dbReference type="Proteomes" id="UP000199518"/>
    </source>
</evidence>
<dbReference type="Proteomes" id="UP000199518">
    <property type="component" value="Unassembled WGS sequence"/>
</dbReference>
<gene>
    <name evidence="2" type="ORF">SAMN05421753_116115</name>
</gene>
<dbReference type="AlphaFoldDB" id="A0A1I3PEM6"/>
<accession>A0A1I3PEM6</accession>
<organism evidence="2 3">
    <name type="scientific">Planctomicrobium piriforme</name>
    <dbReference type="NCBI Taxonomy" id="1576369"/>
    <lineage>
        <taxon>Bacteria</taxon>
        <taxon>Pseudomonadati</taxon>
        <taxon>Planctomycetota</taxon>
        <taxon>Planctomycetia</taxon>
        <taxon>Planctomycetales</taxon>
        <taxon>Planctomycetaceae</taxon>
        <taxon>Planctomicrobium</taxon>
    </lineage>
</organism>
<reference evidence="3" key="1">
    <citation type="submission" date="2016-10" db="EMBL/GenBank/DDBJ databases">
        <authorList>
            <person name="Varghese N."/>
            <person name="Submissions S."/>
        </authorList>
    </citation>
    <scope>NUCLEOTIDE SEQUENCE [LARGE SCALE GENOMIC DNA]</scope>
    <source>
        <strain evidence="3">DSM 26348</strain>
    </source>
</reference>
<evidence type="ECO:0008006" key="4">
    <source>
        <dbReference type="Google" id="ProtNLM"/>
    </source>
</evidence>
<proteinExistence type="predicted"/>
<name>A0A1I3PEM6_9PLAN</name>
<dbReference type="OrthoDB" id="291546at2"/>
<protein>
    <recommendedName>
        <fullName evidence="4">Tetratricopeptide repeat-containing protein</fullName>
    </recommendedName>
</protein>
<evidence type="ECO:0000256" key="1">
    <source>
        <dbReference type="SAM" id="MobiDB-lite"/>
    </source>
</evidence>
<dbReference type="RefSeq" id="WP_139228594.1">
    <property type="nucleotide sequence ID" value="NZ_FOQD01000016.1"/>
</dbReference>